<gene>
    <name evidence="13" type="primary">fliM</name>
    <name evidence="13" type="ORF">J3U87_08115</name>
</gene>
<keyword evidence="8" id="KW-0472">Membrane</keyword>
<dbReference type="GO" id="GO:0050918">
    <property type="term" value="P:positive chemotaxis"/>
    <property type="evidence" value="ECO:0007669"/>
    <property type="project" value="TreeGrafter"/>
</dbReference>
<evidence type="ECO:0000313" key="14">
    <source>
        <dbReference type="Proteomes" id="UP000663929"/>
    </source>
</evidence>
<dbReference type="GO" id="GO:0005886">
    <property type="term" value="C:plasma membrane"/>
    <property type="evidence" value="ECO:0007669"/>
    <property type="project" value="UniProtKB-SubCell"/>
</dbReference>
<dbReference type="GO" id="GO:0003774">
    <property type="term" value="F:cytoskeletal motor activity"/>
    <property type="evidence" value="ECO:0007669"/>
    <property type="project" value="InterPro"/>
</dbReference>
<keyword evidence="13" id="KW-0282">Flagellum</keyword>
<comment type="function">
    <text evidence="10">FliM is one of three proteins (FliG, FliN, FliM) that forms the rotor-mounted switch complex (C ring), located at the base of the basal body. This complex interacts with the CheY and CheZ chemotaxis proteins, in addition to contacting components of the motor that determine the direction of flagellar rotation.</text>
</comment>
<dbReference type="AlphaFoldDB" id="A0A8A4TTE4"/>
<dbReference type="Pfam" id="PF01052">
    <property type="entry name" value="FliMN_C"/>
    <property type="match status" value="1"/>
</dbReference>
<dbReference type="PRINTS" id="PR00955">
    <property type="entry name" value="FLGMOTORFLIM"/>
</dbReference>
<feature type="domain" description="Flagellar motor switch protein FliN-like C-terminal" evidence="12">
    <location>
        <begin position="270"/>
        <end position="338"/>
    </location>
</feature>
<evidence type="ECO:0000256" key="2">
    <source>
        <dbReference type="ARBA" id="ARBA00004202"/>
    </source>
</evidence>
<dbReference type="PIRSF" id="PIRSF002888">
    <property type="entry name" value="FliM"/>
    <property type="match status" value="1"/>
</dbReference>
<dbReference type="NCBIfam" id="TIGR01397">
    <property type="entry name" value="fliM_switch"/>
    <property type="match status" value="1"/>
</dbReference>
<dbReference type="KEGG" id="scor:J3U87_08115"/>
<evidence type="ECO:0000256" key="10">
    <source>
        <dbReference type="ARBA" id="ARBA00025044"/>
    </source>
</evidence>
<reference evidence="13" key="1">
    <citation type="submission" date="2021-03" db="EMBL/GenBank/DDBJ databases">
        <title>Acanthopleuribacteraceae sp. M133.</title>
        <authorList>
            <person name="Wang G."/>
        </authorList>
    </citation>
    <scope>NUCLEOTIDE SEQUENCE</scope>
    <source>
        <strain evidence="13">M133</strain>
    </source>
</reference>
<organism evidence="13 14">
    <name type="scientific">Sulfidibacter corallicola</name>
    <dbReference type="NCBI Taxonomy" id="2818388"/>
    <lineage>
        <taxon>Bacteria</taxon>
        <taxon>Pseudomonadati</taxon>
        <taxon>Acidobacteriota</taxon>
        <taxon>Holophagae</taxon>
        <taxon>Acanthopleuribacterales</taxon>
        <taxon>Acanthopleuribacteraceae</taxon>
        <taxon>Sulfidibacter</taxon>
    </lineage>
</organism>
<dbReference type="Gene3D" id="3.40.1550.10">
    <property type="entry name" value="CheC-like"/>
    <property type="match status" value="1"/>
</dbReference>
<evidence type="ECO:0000256" key="3">
    <source>
        <dbReference type="ARBA" id="ARBA00011049"/>
    </source>
</evidence>
<protein>
    <recommendedName>
        <fullName evidence="4 11">Flagellar motor switch protein FliM</fullName>
    </recommendedName>
</protein>
<evidence type="ECO:0000256" key="1">
    <source>
        <dbReference type="ARBA" id="ARBA00004117"/>
    </source>
</evidence>
<dbReference type="EMBL" id="CP071793">
    <property type="protein sequence ID" value="QTD52424.1"/>
    <property type="molecule type" value="Genomic_DNA"/>
</dbReference>
<evidence type="ECO:0000256" key="11">
    <source>
        <dbReference type="NCBIfam" id="TIGR01397"/>
    </source>
</evidence>
<comment type="similarity">
    <text evidence="3">Belongs to the FliM family.</text>
</comment>
<evidence type="ECO:0000256" key="5">
    <source>
        <dbReference type="ARBA" id="ARBA00022475"/>
    </source>
</evidence>
<evidence type="ECO:0000313" key="13">
    <source>
        <dbReference type="EMBL" id="QTD52424.1"/>
    </source>
</evidence>
<dbReference type="Pfam" id="PF02154">
    <property type="entry name" value="FliM"/>
    <property type="match status" value="1"/>
</dbReference>
<evidence type="ECO:0000256" key="7">
    <source>
        <dbReference type="ARBA" id="ARBA00022779"/>
    </source>
</evidence>
<keyword evidence="13" id="KW-0966">Cell projection</keyword>
<evidence type="ECO:0000256" key="6">
    <source>
        <dbReference type="ARBA" id="ARBA00022500"/>
    </source>
</evidence>
<dbReference type="CDD" id="cd17908">
    <property type="entry name" value="FliM"/>
    <property type="match status" value="1"/>
</dbReference>
<dbReference type="GO" id="GO:0009425">
    <property type="term" value="C:bacterial-type flagellum basal body"/>
    <property type="evidence" value="ECO:0007669"/>
    <property type="project" value="UniProtKB-SubCell"/>
</dbReference>
<dbReference type="Gene3D" id="2.30.330.10">
    <property type="entry name" value="SpoA-like"/>
    <property type="match status" value="1"/>
</dbReference>
<evidence type="ECO:0000259" key="12">
    <source>
        <dbReference type="Pfam" id="PF01052"/>
    </source>
</evidence>
<keyword evidence="7" id="KW-0283">Flagellar rotation</keyword>
<keyword evidence="6" id="KW-0145">Chemotaxis</keyword>
<evidence type="ECO:0000256" key="4">
    <source>
        <dbReference type="ARBA" id="ARBA00021898"/>
    </source>
</evidence>
<evidence type="ECO:0000256" key="8">
    <source>
        <dbReference type="ARBA" id="ARBA00023136"/>
    </source>
</evidence>
<dbReference type="PANTHER" id="PTHR30034">
    <property type="entry name" value="FLAGELLAR MOTOR SWITCH PROTEIN FLIM"/>
    <property type="match status" value="1"/>
</dbReference>
<keyword evidence="13" id="KW-0969">Cilium</keyword>
<dbReference type="RefSeq" id="WP_237382532.1">
    <property type="nucleotide sequence ID" value="NZ_CP071793.1"/>
</dbReference>
<keyword evidence="5" id="KW-1003">Cell membrane</keyword>
<dbReference type="GO" id="GO:0071978">
    <property type="term" value="P:bacterial-type flagellum-dependent swarming motility"/>
    <property type="evidence" value="ECO:0007669"/>
    <property type="project" value="TreeGrafter"/>
</dbReference>
<dbReference type="PANTHER" id="PTHR30034:SF6">
    <property type="entry name" value="YOP PROTEINS TRANSLOCATION PROTEIN Q"/>
    <property type="match status" value="1"/>
</dbReference>
<keyword evidence="9" id="KW-0975">Bacterial flagellum</keyword>
<proteinExistence type="inferred from homology"/>
<accession>A0A8A4TTE4</accession>
<dbReference type="SUPFAM" id="SSF103039">
    <property type="entry name" value="CheC-like"/>
    <property type="match status" value="1"/>
</dbReference>
<dbReference type="InterPro" id="IPR001543">
    <property type="entry name" value="FliN-like_C"/>
</dbReference>
<name>A0A8A4TTE4_SULCO</name>
<dbReference type="InterPro" id="IPR036429">
    <property type="entry name" value="SpoA-like_sf"/>
</dbReference>
<dbReference type="InterPro" id="IPR028976">
    <property type="entry name" value="CheC-like_sf"/>
</dbReference>
<dbReference type="InterPro" id="IPR001689">
    <property type="entry name" value="Flag_FliM"/>
</dbReference>
<sequence length="341" mass="38762">MAKILTQEEVDALLNSVQSGGDVATMAEETAEPTTPGTIEREKPKQKQYKKVMVYNFKRPDRVSKEQMRSLHFLHDRFARNFSSSLSAYLRTISEINLVSVEQLTYSEFLLSLPDPTCFSSIAMKPLEGNAALEINPSLVFPIIDKMLGGPGEPLTEIRAMTAIEQNIFEAIIRLILEDLKEVWKQIVNLDMRIHAQETSPQLVQVVAPNEVVVLIVFEVKFQEVVGMMNFCIPSIILEPIAKEFDQEWYTGYKKSETFEEAKMLSELMKRVYFGVGAEIRGSTITVQDFLNLERGDIIELTSRPEDPMVLSVNQVPKYKGQVLINSEIRSFQVHEKIEPL</sequence>
<dbReference type="SUPFAM" id="SSF101801">
    <property type="entry name" value="Surface presentation of antigens (SPOA)"/>
    <property type="match status" value="1"/>
</dbReference>
<keyword evidence="14" id="KW-1185">Reference proteome</keyword>
<evidence type="ECO:0000256" key="9">
    <source>
        <dbReference type="ARBA" id="ARBA00023143"/>
    </source>
</evidence>
<dbReference type="Proteomes" id="UP000663929">
    <property type="component" value="Chromosome"/>
</dbReference>
<comment type="subcellular location">
    <subcellularLocation>
        <location evidence="1">Bacterial flagellum basal body</location>
    </subcellularLocation>
    <subcellularLocation>
        <location evidence="2">Cell membrane</location>
        <topology evidence="2">Peripheral membrane protein</topology>
    </subcellularLocation>
</comment>